<dbReference type="InterPro" id="IPR039425">
    <property type="entry name" value="RNA_pol_sigma-70-like"/>
</dbReference>
<accession>A0AAC9AVQ1</accession>
<dbReference type="CDD" id="cd06171">
    <property type="entry name" value="Sigma70_r4"/>
    <property type="match status" value="1"/>
</dbReference>
<dbReference type="Gene3D" id="1.10.1740.10">
    <property type="match status" value="1"/>
</dbReference>
<dbReference type="GO" id="GO:0016987">
    <property type="term" value="F:sigma factor activity"/>
    <property type="evidence" value="ECO:0007669"/>
    <property type="project" value="UniProtKB-KW"/>
</dbReference>
<dbReference type="InterPro" id="IPR036388">
    <property type="entry name" value="WH-like_DNA-bd_sf"/>
</dbReference>
<dbReference type="RefSeq" id="WP_054729038.1">
    <property type="nucleotide sequence ID" value="NZ_CP009429.1"/>
</dbReference>
<dbReference type="PANTHER" id="PTHR43133:SF63">
    <property type="entry name" value="RNA POLYMERASE SIGMA FACTOR FECI-RELATED"/>
    <property type="match status" value="1"/>
</dbReference>
<dbReference type="KEGG" id="smaz:LH19_14380"/>
<name>A0AAC9AVQ1_SPHMC</name>
<evidence type="ECO:0000256" key="2">
    <source>
        <dbReference type="ARBA" id="ARBA00023015"/>
    </source>
</evidence>
<feature type="region of interest" description="Disordered" evidence="5">
    <location>
        <begin position="95"/>
        <end position="119"/>
    </location>
</feature>
<keyword evidence="4" id="KW-0804">Transcription</keyword>
<evidence type="ECO:0000256" key="5">
    <source>
        <dbReference type="SAM" id="MobiDB-lite"/>
    </source>
</evidence>
<reference evidence="7 8" key="2">
    <citation type="journal article" date="2016" name="Genome Announc.">
        <title>Complete Genome Sequence of Sphingopyxis macrogoltabida Strain 203N (NBRC 111659), a Polyethylene Glycol Degrader.</title>
        <authorList>
            <person name="Ohtsubo Y."/>
            <person name="Nonoyama S."/>
            <person name="Nagata Y."/>
            <person name="Numata M."/>
            <person name="Tsuchikane K."/>
            <person name="Hosoyama A."/>
            <person name="Yamazoe A."/>
            <person name="Tsuda M."/>
            <person name="Fujita N."/>
            <person name="Kawai F."/>
        </authorList>
    </citation>
    <scope>NUCLEOTIDE SEQUENCE [LARGE SCALE GENOMIC DNA]</scope>
    <source>
        <strain evidence="7 8">203N</strain>
    </source>
</reference>
<keyword evidence="8" id="KW-1185">Reference proteome</keyword>
<keyword evidence="2" id="KW-0805">Transcription regulation</keyword>
<dbReference type="Gene3D" id="1.10.10.10">
    <property type="entry name" value="Winged helix-like DNA-binding domain superfamily/Winged helix DNA-binding domain"/>
    <property type="match status" value="1"/>
</dbReference>
<dbReference type="PANTHER" id="PTHR43133">
    <property type="entry name" value="RNA POLYMERASE ECF-TYPE SIGMA FACTO"/>
    <property type="match status" value="1"/>
</dbReference>
<dbReference type="InterPro" id="IPR013324">
    <property type="entry name" value="RNA_pol_sigma_r3/r4-like"/>
</dbReference>
<dbReference type="GO" id="GO:0003677">
    <property type="term" value="F:DNA binding"/>
    <property type="evidence" value="ECO:0007669"/>
    <property type="project" value="InterPro"/>
</dbReference>
<evidence type="ECO:0000256" key="3">
    <source>
        <dbReference type="ARBA" id="ARBA00023082"/>
    </source>
</evidence>
<evidence type="ECO:0000313" key="7">
    <source>
        <dbReference type="EMBL" id="AMU90334.1"/>
    </source>
</evidence>
<dbReference type="SUPFAM" id="SSF88946">
    <property type="entry name" value="Sigma2 domain of RNA polymerase sigma factors"/>
    <property type="match status" value="1"/>
</dbReference>
<feature type="region of interest" description="Disordered" evidence="5">
    <location>
        <begin position="1"/>
        <end position="26"/>
    </location>
</feature>
<evidence type="ECO:0000313" key="8">
    <source>
        <dbReference type="Proteomes" id="UP000076088"/>
    </source>
</evidence>
<dbReference type="InterPro" id="IPR014284">
    <property type="entry name" value="RNA_pol_sigma-70_dom"/>
</dbReference>
<dbReference type="InterPro" id="IPR013249">
    <property type="entry name" value="RNA_pol_sigma70_r4_t2"/>
</dbReference>
<dbReference type="EMBL" id="CP013344">
    <property type="protein sequence ID" value="AMU90334.1"/>
    <property type="molecule type" value="Genomic_DNA"/>
</dbReference>
<dbReference type="AlphaFoldDB" id="A0AAC9AVQ1"/>
<keyword evidence="3" id="KW-0731">Sigma factor</keyword>
<gene>
    <name evidence="7" type="ORF">ATM17_15000</name>
</gene>
<evidence type="ECO:0000256" key="4">
    <source>
        <dbReference type="ARBA" id="ARBA00023163"/>
    </source>
</evidence>
<dbReference type="GO" id="GO:0006352">
    <property type="term" value="P:DNA-templated transcription initiation"/>
    <property type="evidence" value="ECO:0007669"/>
    <property type="project" value="InterPro"/>
</dbReference>
<comment type="similarity">
    <text evidence="1">Belongs to the sigma-70 factor family. ECF subfamily.</text>
</comment>
<dbReference type="NCBIfam" id="TIGR02937">
    <property type="entry name" value="sigma70-ECF"/>
    <property type="match status" value="1"/>
</dbReference>
<reference evidence="8" key="1">
    <citation type="submission" date="2015-11" db="EMBL/GenBank/DDBJ databases">
        <title>Complete genome sequence of a polyethylene-glycol degrader Sphingopyxis macrogoltabida 203N (NBRC 111659).</title>
        <authorList>
            <person name="Yoshiyuki O."/>
            <person name="Shouta N."/>
            <person name="Nagata Y."/>
            <person name="Numata M."/>
            <person name="Tsuchikane K."/>
            <person name="Hosoyama A."/>
            <person name="Yamazoe A."/>
            <person name="Tsuda M."/>
            <person name="Fujita N."/>
            <person name="Kawai F."/>
        </authorList>
    </citation>
    <scope>NUCLEOTIDE SEQUENCE [LARGE SCALE GENOMIC DNA]</scope>
    <source>
        <strain evidence="8">203N</strain>
    </source>
</reference>
<dbReference type="InterPro" id="IPR013325">
    <property type="entry name" value="RNA_pol_sigma_r2"/>
</dbReference>
<feature type="domain" description="RNA polymerase sigma factor 70 region 4 type 2" evidence="6">
    <location>
        <begin position="132"/>
        <end position="182"/>
    </location>
</feature>
<evidence type="ECO:0000256" key="1">
    <source>
        <dbReference type="ARBA" id="ARBA00010641"/>
    </source>
</evidence>
<proteinExistence type="inferred from homology"/>
<protein>
    <recommendedName>
        <fullName evidence="6">RNA polymerase sigma factor 70 region 4 type 2 domain-containing protein</fullName>
    </recommendedName>
</protein>
<organism evidence="7 8">
    <name type="scientific">Sphingopyxis macrogoltabida</name>
    <name type="common">Sphingomonas macrogoltabidus</name>
    <dbReference type="NCBI Taxonomy" id="33050"/>
    <lineage>
        <taxon>Bacteria</taxon>
        <taxon>Pseudomonadati</taxon>
        <taxon>Pseudomonadota</taxon>
        <taxon>Alphaproteobacteria</taxon>
        <taxon>Sphingomonadales</taxon>
        <taxon>Sphingomonadaceae</taxon>
        <taxon>Sphingopyxis</taxon>
    </lineage>
</organism>
<dbReference type="SUPFAM" id="SSF88659">
    <property type="entry name" value="Sigma3 and sigma4 domains of RNA polymerase sigma factors"/>
    <property type="match status" value="1"/>
</dbReference>
<evidence type="ECO:0000259" key="6">
    <source>
        <dbReference type="Pfam" id="PF08281"/>
    </source>
</evidence>
<dbReference type="Proteomes" id="UP000076088">
    <property type="component" value="Chromosome"/>
</dbReference>
<sequence length="192" mass="21754">MDFDNDDDRRPGLSSADAVPPGDWEGFGRAARTEAILAEQRPRLAGFFRRNAHPQDVADLVQESFRRFFSAKGYFHIGDKPGAYLAQTARTLLQERARSGARRQSSAHHSFEEEDVAGPDPHQALEARDLLRRAEEALADLDSTTRDVFLMHRVENLSYSEIARIKGIRVKRVEKLISKAVTAIRKARDKQR</sequence>
<dbReference type="Pfam" id="PF08281">
    <property type="entry name" value="Sigma70_r4_2"/>
    <property type="match status" value="1"/>
</dbReference>